<evidence type="ECO:0000313" key="11">
    <source>
        <dbReference type="RefSeq" id="XP_052739124.1"/>
    </source>
</evidence>
<dbReference type="InterPro" id="IPR027806">
    <property type="entry name" value="HARBI1_dom"/>
</dbReference>
<feature type="domain" description="DDE Tnp4" evidence="8">
    <location>
        <begin position="247"/>
        <end position="412"/>
    </location>
</feature>
<dbReference type="PANTHER" id="PTHR22930:SF269">
    <property type="entry name" value="NUCLEASE HARBI1-LIKE PROTEIN"/>
    <property type="match status" value="1"/>
</dbReference>
<dbReference type="RefSeq" id="XP_052739124.1">
    <property type="nucleotide sequence ID" value="XM_052883164.1"/>
</dbReference>
<evidence type="ECO:0000256" key="6">
    <source>
        <dbReference type="ARBA" id="ARBA00022801"/>
    </source>
</evidence>
<evidence type="ECO:0000313" key="10">
    <source>
        <dbReference type="Proteomes" id="UP001652582"/>
    </source>
</evidence>
<dbReference type="PANTHER" id="PTHR22930">
    <property type="match status" value="1"/>
</dbReference>
<dbReference type="InterPro" id="IPR045249">
    <property type="entry name" value="HARBI1-like"/>
</dbReference>
<accession>A0ABM3LJ95</accession>
<keyword evidence="5" id="KW-0479">Metal-binding</keyword>
<comment type="subcellular location">
    <subcellularLocation>
        <location evidence="2">Nucleus</location>
    </subcellularLocation>
</comment>
<evidence type="ECO:0000256" key="2">
    <source>
        <dbReference type="ARBA" id="ARBA00004123"/>
    </source>
</evidence>
<comment type="similarity">
    <text evidence="3">Belongs to the HARBI1 family.</text>
</comment>
<dbReference type="GeneID" id="128198331"/>
<protein>
    <submittedName>
        <fullName evidence="11">Uncharacterized protein LOC128198331 isoform X1</fullName>
    </submittedName>
</protein>
<evidence type="ECO:0000256" key="7">
    <source>
        <dbReference type="ARBA" id="ARBA00023242"/>
    </source>
</evidence>
<keyword evidence="7" id="KW-0539">Nucleus</keyword>
<dbReference type="Pfam" id="PF13359">
    <property type="entry name" value="DDE_Tnp_4"/>
    <property type="match status" value="1"/>
</dbReference>
<evidence type="ECO:0000259" key="9">
    <source>
        <dbReference type="Pfam" id="PF26138"/>
    </source>
</evidence>
<dbReference type="InterPro" id="IPR058353">
    <property type="entry name" value="DUF8040"/>
</dbReference>
<proteinExistence type="inferred from homology"/>
<feature type="domain" description="DUF8040" evidence="9">
    <location>
        <begin position="124"/>
        <end position="209"/>
    </location>
</feature>
<evidence type="ECO:0000256" key="4">
    <source>
        <dbReference type="ARBA" id="ARBA00022722"/>
    </source>
</evidence>
<comment type="cofactor">
    <cofactor evidence="1">
        <name>a divalent metal cation</name>
        <dbReference type="ChEBI" id="CHEBI:60240"/>
    </cofactor>
</comment>
<keyword evidence="4" id="KW-0540">Nuclease</keyword>
<evidence type="ECO:0000259" key="8">
    <source>
        <dbReference type="Pfam" id="PF13359"/>
    </source>
</evidence>
<gene>
    <name evidence="11" type="primary">LOC128198331</name>
</gene>
<organism evidence="10 11">
    <name type="scientific">Bicyclus anynana</name>
    <name type="common">Squinting bush brown butterfly</name>
    <dbReference type="NCBI Taxonomy" id="110368"/>
    <lineage>
        <taxon>Eukaryota</taxon>
        <taxon>Metazoa</taxon>
        <taxon>Ecdysozoa</taxon>
        <taxon>Arthropoda</taxon>
        <taxon>Hexapoda</taxon>
        <taxon>Insecta</taxon>
        <taxon>Pterygota</taxon>
        <taxon>Neoptera</taxon>
        <taxon>Endopterygota</taxon>
        <taxon>Lepidoptera</taxon>
        <taxon>Glossata</taxon>
        <taxon>Ditrysia</taxon>
        <taxon>Papilionoidea</taxon>
        <taxon>Nymphalidae</taxon>
        <taxon>Satyrinae</taxon>
        <taxon>Satyrini</taxon>
        <taxon>Mycalesina</taxon>
        <taxon>Bicyclus</taxon>
    </lineage>
</organism>
<name>A0ABM3LJ95_BICAN</name>
<dbReference type="Pfam" id="PF26138">
    <property type="entry name" value="DUF8040"/>
    <property type="match status" value="1"/>
</dbReference>
<evidence type="ECO:0000256" key="5">
    <source>
        <dbReference type="ARBA" id="ARBA00022723"/>
    </source>
</evidence>
<keyword evidence="10" id="KW-1185">Reference proteome</keyword>
<reference evidence="11" key="1">
    <citation type="submission" date="2025-08" db="UniProtKB">
        <authorList>
            <consortium name="RefSeq"/>
        </authorList>
    </citation>
    <scope>IDENTIFICATION</scope>
</reference>
<keyword evidence="6" id="KW-0378">Hydrolase</keyword>
<dbReference type="Proteomes" id="UP001652582">
    <property type="component" value="Chromosome 8"/>
</dbReference>
<evidence type="ECO:0000256" key="1">
    <source>
        <dbReference type="ARBA" id="ARBA00001968"/>
    </source>
</evidence>
<sequence>MRAISCFPRGQIGRSRLTVRSHGDTICRILFSSDLEKPNVVFTQHILFGRIRRPRIGISCELTIRLLLARARTVPHVDLEAMDVNSLAILYWYYRRQRRRKRLWLNPIVQRRSTVGAFTTLMQQLRNDPQKFFNYFRMTIPTFDNLLKKVEKDLKKRDTNMRKSIRPEEKLAICIRYMASGCSYKDLHYAYRVGVSTISNIIKEVTNAIWNNLHGEFMTLPNTISDWEYIANGFNTRANFPHCIGAVDGKHIRIKKPNNSGSMFMNYKDFFSIVLLAVVDSYYKFTYICVGSYGKECDSTIFKECTFWKKLIDGDLQLPAACPLTNDSDLSIPFVVIGDEGFGLHQHLMRPYGGNHLDRNKRIYNYRLTRARRYVECAFGILANKWRIFHRPLDVDTSTAISIVKACTVLHNFIIDMEGVQSNIETTSNVSSVVNVFTDAPNEQNSTRGGRCANVIRSEFTNYFISTAGAVPWQDESI</sequence>
<evidence type="ECO:0000256" key="3">
    <source>
        <dbReference type="ARBA" id="ARBA00006958"/>
    </source>
</evidence>